<keyword evidence="1" id="KW-1133">Transmembrane helix</keyword>
<feature type="transmembrane region" description="Helical" evidence="1">
    <location>
        <begin position="6"/>
        <end position="26"/>
    </location>
</feature>
<protein>
    <submittedName>
        <fullName evidence="2">Uncharacterized protein</fullName>
    </submittedName>
</protein>
<dbReference type="EMBL" id="JYNY01000350">
    <property type="protein sequence ID" value="KJJ84468.1"/>
    <property type="molecule type" value="Genomic_DNA"/>
</dbReference>
<evidence type="ECO:0000256" key="1">
    <source>
        <dbReference type="SAM" id="Phobius"/>
    </source>
</evidence>
<keyword evidence="1" id="KW-0812">Transmembrane</keyword>
<reference evidence="2 3" key="1">
    <citation type="submission" date="2015-02" db="EMBL/GenBank/DDBJ databases">
        <title>Single-cell genomics of uncultivated deep-branching MTB reveals a conserved set of magnetosome genes.</title>
        <authorList>
            <person name="Kolinko S."/>
            <person name="Richter M."/>
            <person name="Glockner F.O."/>
            <person name="Brachmann A."/>
            <person name="Schuler D."/>
        </authorList>
    </citation>
    <scope>NUCLEOTIDE SEQUENCE [LARGE SCALE GENOMIC DNA]</scope>
    <source>
        <strain evidence="2">SKK-01</strain>
    </source>
</reference>
<dbReference type="AlphaFoldDB" id="A0A0F0CMA7"/>
<keyword evidence="1" id="KW-0472">Membrane</keyword>
<keyword evidence="3" id="KW-1185">Reference proteome</keyword>
<evidence type="ECO:0000313" key="3">
    <source>
        <dbReference type="Proteomes" id="UP000033428"/>
    </source>
</evidence>
<evidence type="ECO:0000313" key="2">
    <source>
        <dbReference type="EMBL" id="KJJ84468.1"/>
    </source>
</evidence>
<accession>A0A0F0CMA7</accession>
<proteinExistence type="predicted"/>
<sequence length="949" mass="110106">MFCKIFFKTTILICAFLFIPINNFLLNNFLPLAEKNYQKLNTLLSPESRLISANNNIQFTLKSYVRYFSHNILADSSTKKLDIFFNNNGNSVQLGLSKIISFKKKSKSLQKKINITIIPVLFNKKIFYAYLAVSPDDNYIIDIFISPLTEHLKRCSRILNNNTIGMPEEIRLTTDPEHIFPSYAALDTIDESVQISKKFLNSIFDTNIGKILETLSGKKQKLLIIHFPGLVISARDAIIIDGSLSKKEKAWQIIKEFLKKFDNGIPLSTLKKIQKKFDLFYKNPKTPGNIKNSVLSLSMESLNKKILSAFHEGHMWFNDIAFQEIPDTSDIKINSPLYQKIFKRIKEIFIEVANNEAERYKKKDRLWKSELLEVIKDIPKLENLWNNLIKENYIDKTGILQNNFLTLNTWRELKLKSDFYEHKEKIYNLMNTTREQKNILKFPIKILTSPDNIEVKHLSDFILPIAVLDAHSPKRKIFINNNFIKVMCKLHELGMATQRGDIYHDNNNPQSKKLGNLWESIIYSVAFHEIRGHFRIINNNIIFNPEEEWAQAERGGRDYIFMNTLAIMYFLFEIVEQDTNFNPAFLDFFVEKNPYLFRNLTDKEKSIFTKRLLQIYFDLADKNIVPVSKTGLTYRKTGKTRKDYEKLMCTYGNLCIETLFDFLLHSKKTMSFNEIADELGAWRLKYSLRIYIERLKQIGIITSSSNNQGETVYSFITIPGFLAKDAKKIIEGFNDLLPDDEKLKTAREKFFAILEPYRSLNLLKTIEKYSAPKTAREKNDKIVIAISPGWIPQIQRDSSQFSSLIFILKKIPNIEIIIGKEEYLVNTLKDLIENKKETSWGKIIIIAEKNALQTTLLKTLIPRENEKNKPFVVCVNTENIKPNSYIPITDIIKDSILAANNPDFTGSPKNIIIKKYNSRFIIFSPAAKALNIDIRNKIYKEQAKLLIAA</sequence>
<dbReference type="Proteomes" id="UP000033428">
    <property type="component" value="Unassembled WGS sequence"/>
</dbReference>
<gene>
    <name evidence="2" type="ORF">OMAG_001679</name>
</gene>
<name>A0A0F0CMA7_9BACT</name>
<comment type="caution">
    <text evidence="2">The sequence shown here is derived from an EMBL/GenBank/DDBJ whole genome shotgun (WGS) entry which is preliminary data.</text>
</comment>
<organism evidence="2 3">
    <name type="scientific">Candidatus Omnitrophus magneticus</name>
    <dbReference type="NCBI Taxonomy" id="1609969"/>
    <lineage>
        <taxon>Bacteria</taxon>
        <taxon>Pseudomonadati</taxon>
        <taxon>Candidatus Omnitrophota</taxon>
        <taxon>Candidatus Omnitrophus</taxon>
    </lineage>
</organism>